<feature type="transmembrane region" description="Helical" evidence="2">
    <location>
        <begin position="291"/>
        <end position="311"/>
    </location>
</feature>
<accession>A2DAC9</accession>
<name>A2DAC9_TRIV3</name>
<dbReference type="AlphaFoldDB" id="A2DAC9"/>
<keyword evidence="2" id="KW-0812">Transmembrane</keyword>
<feature type="transmembrane region" description="Helical" evidence="2">
    <location>
        <begin position="260"/>
        <end position="279"/>
    </location>
</feature>
<sequence length="469" mass="53463">MLGDFKEFNNIEVNNFQDEDISYVSDFPITHHCGFISFLPILIFIFSLLLCVMAPSPAQQIIQSDKLSFDKDVKFSAIESYVSKVKPMSEYMKVSFRFDEVLNRSVTASGKVAIKCKKYGKVVHEYNQDFKELNLVASPINWSTNSIEVYHNRRIDYDSININFVFYSEKPITETFTLLWESSDPNFILVYAITKVMASASFLCFFVIFVAKSFTSLHATTIRKLIAGLLFFSIFIFDPLSVIDLFQIFPFQLPTNSVRILYFGYFMFYTIAIFSFIGFDREQASVPRMAVSIVIPAILTSITAVLDLQKIDTSKVSIMSYDLSTGNEFTIYYLIIYAVYLITFITSIVLAKVSITPKLEDEESKEVEPHPQTDRFNYYCVATMPFALAFFPFYVSPRNIPYIHGTTVELMLPIILSIMFGLIMDRAHTPTDGLQSGYVQVGDEEVDEDNPIGIEADPNTLTIPDTEEP</sequence>
<dbReference type="Proteomes" id="UP000001542">
    <property type="component" value="Unassembled WGS sequence"/>
</dbReference>
<feature type="region of interest" description="Disordered" evidence="1">
    <location>
        <begin position="448"/>
        <end position="469"/>
    </location>
</feature>
<dbReference type="InParanoid" id="A2DAC9"/>
<reference evidence="3" key="1">
    <citation type="submission" date="2006-10" db="EMBL/GenBank/DDBJ databases">
        <authorList>
            <person name="Amadeo P."/>
            <person name="Zhao Q."/>
            <person name="Wortman J."/>
            <person name="Fraser-Liggett C."/>
            <person name="Carlton J."/>
        </authorList>
    </citation>
    <scope>NUCLEOTIDE SEQUENCE</scope>
    <source>
        <strain evidence="3">G3</strain>
    </source>
</reference>
<feature type="transmembrane region" description="Helical" evidence="2">
    <location>
        <begin position="331"/>
        <end position="355"/>
    </location>
</feature>
<feature type="transmembrane region" description="Helical" evidence="2">
    <location>
        <begin position="376"/>
        <end position="395"/>
    </location>
</feature>
<keyword evidence="2" id="KW-1133">Transmembrane helix</keyword>
<keyword evidence="2" id="KW-0472">Membrane</keyword>
<feature type="transmembrane region" description="Helical" evidence="2">
    <location>
        <begin position="35"/>
        <end position="55"/>
    </location>
</feature>
<reference evidence="3" key="2">
    <citation type="journal article" date="2007" name="Science">
        <title>Draft genome sequence of the sexually transmitted pathogen Trichomonas vaginalis.</title>
        <authorList>
            <person name="Carlton J.M."/>
            <person name="Hirt R.P."/>
            <person name="Silva J.C."/>
            <person name="Delcher A.L."/>
            <person name="Schatz M."/>
            <person name="Zhao Q."/>
            <person name="Wortman J.R."/>
            <person name="Bidwell S.L."/>
            <person name="Alsmark U.C.M."/>
            <person name="Besteiro S."/>
            <person name="Sicheritz-Ponten T."/>
            <person name="Noel C.J."/>
            <person name="Dacks J.B."/>
            <person name="Foster P.G."/>
            <person name="Simillion C."/>
            <person name="Van de Peer Y."/>
            <person name="Miranda-Saavedra D."/>
            <person name="Barton G.J."/>
            <person name="Westrop G.D."/>
            <person name="Mueller S."/>
            <person name="Dessi D."/>
            <person name="Fiori P.L."/>
            <person name="Ren Q."/>
            <person name="Paulsen I."/>
            <person name="Zhang H."/>
            <person name="Bastida-Corcuera F.D."/>
            <person name="Simoes-Barbosa A."/>
            <person name="Brown M.T."/>
            <person name="Hayes R.D."/>
            <person name="Mukherjee M."/>
            <person name="Okumura C.Y."/>
            <person name="Schneider R."/>
            <person name="Smith A.J."/>
            <person name="Vanacova S."/>
            <person name="Villalvazo M."/>
            <person name="Haas B.J."/>
            <person name="Pertea M."/>
            <person name="Feldblyum T.V."/>
            <person name="Utterback T.R."/>
            <person name="Shu C.L."/>
            <person name="Osoegawa K."/>
            <person name="de Jong P.J."/>
            <person name="Hrdy I."/>
            <person name="Horvathova L."/>
            <person name="Zubacova Z."/>
            <person name="Dolezal P."/>
            <person name="Malik S.B."/>
            <person name="Logsdon J.M. Jr."/>
            <person name="Henze K."/>
            <person name="Gupta A."/>
            <person name="Wang C.C."/>
            <person name="Dunne R.L."/>
            <person name="Upcroft J.A."/>
            <person name="Upcroft P."/>
            <person name="White O."/>
            <person name="Salzberg S.L."/>
            <person name="Tang P."/>
            <person name="Chiu C.-H."/>
            <person name="Lee Y.-S."/>
            <person name="Embley T.M."/>
            <person name="Coombs G.H."/>
            <person name="Mottram J.C."/>
            <person name="Tachezy J."/>
            <person name="Fraser-Liggett C.M."/>
            <person name="Johnson P.J."/>
        </authorList>
    </citation>
    <scope>NUCLEOTIDE SEQUENCE [LARGE SCALE GENOMIC DNA]</scope>
    <source>
        <strain evidence="3">G3</strain>
    </source>
</reference>
<evidence type="ECO:0000256" key="2">
    <source>
        <dbReference type="SAM" id="Phobius"/>
    </source>
</evidence>
<feature type="transmembrane region" description="Helical" evidence="2">
    <location>
        <begin position="188"/>
        <end position="214"/>
    </location>
</feature>
<dbReference type="VEuPathDB" id="TrichDB:TVAG_477060"/>
<evidence type="ECO:0000313" key="3">
    <source>
        <dbReference type="EMBL" id="EAY22777.1"/>
    </source>
</evidence>
<dbReference type="RefSeq" id="XP_001583763.1">
    <property type="nucleotide sequence ID" value="XM_001583713.1"/>
</dbReference>
<evidence type="ECO:0000256" key="1">
    <source>
        <dbReference type="SAM" id="MobiDB-lite"/>
    </source>
</evidence>
<proteinExistence type="predicted"/>
<protein>
    <submittedName>
        <fullName evidence="3">Uncharacterized protein</fullName>
    </submittedName>
</protein>
<organism evidence="3 4">
    <name type="scientific">Trichomonas vaginalis (strain ATCC PRA-98 / G3)</name>
    <dbReference type="NCBI Taxonomy" id="412133"/>
    <lineage>
        <taxon>Eukaryota</taxon>
        <taxon>Metamonada</taxon>
        <taxon>Parabasalia</taxon>
        <taxon>Trichomonadida</taxon>
        <taxon>Trichomonadidae</taxon>
        <taxon>Trichomonas</taxon>
    </lineage>
</organism>
<feature type="transmembrane region" description="Helical" evidence="2">
    <location>
        <begin position="226"/>
        <end position="248"/>
    </location>
</feature>
<dbReference type="VEuPathDB" id="TrichDB:TVAGG3_0267200"/>
<gene>
    <name evidence="3" type="ORF">TVAG_477060</name>
</gene>
<dbReference type="KEGG" id="tva:5468335"/>
<dbReference type="EMBL" id="DS113182">
    <property type="protein sequence ID" value="EAY22777.1"/>
    <property type="molecule type" value="Genomic_DNA"/>
</dbReference>
<keyword evidence="4" id="KW-1185">Reference proteome</keyword>
<feature type="transmembrane region" description="Helical" evidence="2">
    <location>
        <begin position="401"/>
        <end position="423"/>
    </location>
</feature>
<evidence type="ECO:0000313" key="4">
    <source>
        <dbReference type="Proteomes" id="UP000001542"/>
    </source>
</evidence>